<proteinExistence type="predicted"/>
<dbReference type="STRING" id="138074.SYMBAF_200003"/>
<dbReference type="EMBL" id="CP050855">
    <property type="protein sequence ID" value="QLH63163.1"/>
    <property type="molecule type" value="Genomic_DNA"/>
</dbReference>
<sequence length="84" mass="9923">MKEKNDAPTSIPDMHWIILSGNEQDFDNAPEWAKRLVCIQGQTYWWDGSCTWRDTRLKSGYESHDFGLPDEGYIVAERRWVRAF</sequence>
<organism evidence="1 2">
    <name type="scientific">Serratia symbiotica</name>
    <dbReference type="NCBI Taxonomy" id="138074"/>
    <lineage>
        <taxon>Bacteria</taxon>
        <taxon>Pseudomonadati</taxon>
        <taxon>Pseudomonadota</taxon>
        <taxon>Gammaproteobacteria</taxon>
        <taxon>Enterobacterales</taxon>
        <taxon>Yersiniaceae</taxon>
        <taxon>Serratia</taxon>
    </lineage>
</organism>
<accession>A0A068Z5P9</accession>
<protein>
    <submittedName>
        <fullName evidence="1">Uncharacterized protein</fullName>
    </submittedName>
</protein>
<name>A0A068Z5P9_9GAMM</name>
<dbReference type="Proteomes" id="UP000042738">
    <property type="component" value="Chromosome"/>
</dbReference>
<evidence type="ECO:0000313" key="1">
    <source>
        <dbReference type="EMBL" id="QLH63163.1"/>
    </source>
</evidence>
<dbReference type="RefSeq" id="WP_152609089.1">
    <property type="nucleotide sequence ID" value="NZ_CP050855.1"/>
</dbReference>
<gene>
    <name evidence="1" type="ORF">SYMBAF_09790</name>
</gene>
<dbReference type="AlphaFoldDB" id="A0A068Z5P9"/>
<evidence type="ECO:0000313" key="2">
    <source>
        <dbReference type="Proteomes" id="UP000042738"/>
    </source>
</evidence>
<reference evidence="1 2" key="1">
    <citation type="journal article" date="2014" name="Genome Announc.">
        <title>Whole-Genome Sequence of Serratia symbiotica Strain CWBI-2.3T, a Free-Living Symbiont of the Black Bean Aphid Aphis fabae.</title>
        <authorList>
            <person name="Foray V."/>
            <person name="Grigorescu A.S."/>
            <person name="Sabri A."/>
            <person name="Haubruge E."/>
            <person name="Lognay G."/>
            <person name="Francis F."/>
            <person name="Fauconnier M.L."/>
            <person name="Hance T."/>
            <person name="Thonart P."/>
        </authorList>
    </citation>
    <scope>NUCLEOTIDE SEQUENCE [LARGE SCALE GENOMIC DNA]</scope>
    <source>
        <strain evidence="1">CWBI-2.3</strain>
    </source>
</reference>
<dbReference type="GeneID" id="93736785"/>